<proteinExistence type="predicted"/>
<name>A0A5C6DZQ6_9BACT</name>
<dbReference type="AlphaFoldDB" id="A0A5C6DZQ6"/>
<gene>
    <name evidence="2" type="ORF">Poly51_63760</name>
</gene>
<organism evidence="2 3">
    <name type="scientific">Rubripirellula tenax</name>
    <dbReference type="NCBI Taxonomy" id="2528015"/>
    <lineage>
        <taxon>Bacteria</taxon>
        <taxon>Pseudomonadati</taxon>
        <taxon>Planctomycetota</taxon>
        <taxon>Planctomycetia</taxon>
        <taxon>Pirellulales</taxon>
        <taxon>Pirellulaceae</taxon>
        <taxon>Rubripirellula</taxon>
    </lineage>
</organism>
<accession>A0A5C6DZQ6</accession>
<feature type="region of interest" description="Disordered" evidence="1">
    <location>
        <begin position="60"/>
        <end position="92"/>
    </location>
</feature>
<reference evidence="2 3" key="1">
    <citation type="submission" date="2019-02" db="EMBL/GenBank/DDBJ databases">
        <title>Deep-cultivation of Planctomycetes and their phenomic and genomic characterization uncovers novel biology.</title>
        <authorList>
            <person name="Wiegand S."/>
            <person name="Jogler M."/>
            <person name="Boedeker C."/>
            <person name="Pinto D."/>
            <person name="Vollmers J."/>
            <person name="Rivas-Marin E."/>
            <person name="Kohn T."/>
            <person name="Peeters S.H."/>
            <person name="Heuer A."/>
            <person name="Rast P."/>
            <person name="Oberbeckmann S."/>
            <person name="Bunk B."/>
            <person name="Jeske O."/>
            <person name="Meyerdierks A."/>
            <person name="Storesund J.E."/>
            <person name="Kallscheuer N."/>
            <person name="Luecker S."/>
            <person name="Lage O.M."/>
            <person name="Pohl T."/>
            <person name="Merkel B.J."/>
            <person name="Hornburger P."/>
            <person name="Mueller R.-W."/>
            <person name="Bruemmer F."/>
            <person name="Labrenz M."/>
            <person name="Spormann A.M."/>
            <person name="Op Den Camp H."/>
            <person name="Overmann J."/>
            <person name="Amann R."/>
            <person name="Jetten M.S.M."/>
            <person name="Mascher T."/>
            <person name="Medema M.H."/>
            <person name="Devos D.P."/>
            <person name="Kaster A.-K."/>
            <person name="Ovreas L."/>
            <person name="Rohde M."/>
            <person name="Galperin M.Y."/>
            <person name="Jogler C."/>
        </authorList>
    </citation>
    <scope>NUCLEOTIDE SEQUENCE [LARGE SCALE GENOMIC DNA]</scope>
    <source>
        <strain evidence="2 3">Poly51</strain>
    </source>
</reference>
<protein>
    <submittedName>
        <fullName evidence="2">Uncharacterized protein</fullName>
    </submittedName>
</protein>
<dbReference type="EMBL" id="SJPW01000029">
    <property type="protein sequence ID" value="TWU41694.1"/>
    <property type="molecule type" value="Genomic_DNA"/>
</dbReference>
<sequence length="92" mass="9614">MLAFASGYWIGAATQDNQIQQSAETLDFTLGNGFSNTWTGSGFRGISTLTPDGCTTSWHNAGGDPIEIGAATPGLQEDNPFQDAVGDADPFN</sequence>
<comment type="caution">
    <text evidence="2">The sequence shown here is derived from an EMBL/GenBank/DDBJ whole genome shotgun (WGS) entry which is preliminary data.</text>
</comment>
<evidence type="ECO:0000313" key="2">
    <source>
        <dbReference type="EMBL" id="TWU41694.1"/>
    </source>
</evidence>
<dbReference type="Proteomes" id="UP000318288">
    <property type="component" value="Unassembled WGS sequence"/>
</dbReference>
<keyword evidence="3" id="KW-1185">Reference proteome</keyword>
<evidence type="ECO:0000313" key="3">
    <source>
        <dbReference type="Proteomes" id="UP000318288"/>
    </source>
</evidence>
<evidence type="ECO:0000256" key="1">
    <source>
        <dbReference type="SAM" id="MobiDB-lite"/>
    </source>
</evidence>